<keyword evidence="3" id="KW-0472">Membrane</keyword>
<accession>M8CX89</accession>
<evidence type="ECO:0000313" key="6">
    <source>
        <dbReference type="EnsemblPlants" id="EMT32302"/>
    </source>
</evidence>
<organism evidence="6">
    <name type="scientific">Aegilops tauschii</name>
    <name type="common">Tausch's goatgrass</name>
    <name type="synonym">Aegilops squarrosa</name>
    <dbReference type="NCBI Taxonomy" id="37682"/>
    <lineage>
        <taxon>Eukaryota</taxon>
        <taxon>Viridiplantae</taxon>
        <taxon>Streptophyta</taxon>
        <taxon>Embryophyta</taxon>
        <taxon>Tracheophyta</taxon>
        <taxon>Spermatophyta</taxon>
        <taxon>Magnoliopsida</taxon>
        <taxon>Liliopsida</taxon>
        <taxon>Poales</taxon>
        <taxon>Poaceae</taxon>
        <taxon>BOP clade</taxon>
        <taxon>Pooideae</taxon>
        <taxon>Triticodae</taxon>
        <taxon>Triticeae</taxon>
        <taxon>Triticinae</taxon>
        <taxon>Aegilops</taxon>
    </lineage>
</organism>
<dbReference type="Pfam" id="PF23197">
    <property type="entry name" value="IG_AIR9"/>
    <property type="match status" value="1"/>
</dbReference>
<feature type="region of interest" description="Disordered" evidence="2">
    <location>
        <begin position="311"/>
        <end position="357"/>
    </location>
</feature>
<evidence type="ECO:0000259" key="4">
    <source>
        <dbReference type="Pfam" id="PF23080"/>
    </source>
</evidence>
<evidence type="ECO:0000259" key="5">
    <source>
        <dbReference type="Pfam" id="PF23197"/>
    </source>
</evidence>
<feature type="transmembrane region" description="Helical" evidence="3">
    <location>
        <begin position="927"/>
        <end position="950"/>
    </location>
</feature>
<dbReference type="InterPro" id="IPR055474">
    <property type="entry name" value="DUF7046"/>
</dbReference>
<protein>
    <submittedName>
        <fullName evidence="6">Uncharacterized protein</fullName>
    </submittedName>
</protein>
<feature type="region of interest" description="Disordered" evidence="2">
    <location>
        <begin position="618"/>
        <end position="649"/>
    </location>
</feature>
<reference evidence="6" key="1">
    <citation type="submission" date="2015-06" db="UniProtKB">
        <authorList>
            <consortium name="EnsemblPlants"/>
        </authorList>
    </citation>
    <scope>IDENTIFICATION</scope>
</reference>
<feature type="compositionally biased region" description="Basic and acidic residues" evidence="2">
    <location>
        <begin position="250"/>
        <end position="259"/>
    </location>
</feature>
<feature type="domain" description="AIR9-like A9" evidence="5">
    <location>
        <begin position="728"/>
        <end position="808"/>
    </location>
</feature>
<feature type="compositionally biased region" description="Basic residues" evidence="2">
    <location>
        <begin position="168"/>
        <end position="180"/>
    </location>
</feature>
<feature type="compositionally biased region" description="Low complexity" evidence="2">
    <location>
        <begin position="272"/>
        <end position="288"/>
    </location>
</feature>
<feature type="compositionally biased region" description="Polar residues" evidence="2">
    <location>
        <begin position="631"/>
        <end position="645"/>
    </location>
</feature>
<name>M8CX89_AEGTA</name>
<evidence type="ECO:0000256" key="1">
    <source>
        <dbReference type="SAM" id="Coils"/>
    </source>
</evidence>
<proteinExistence type="predicted"/>
<evidence type="ECO:0000256" key="2">
    <source>
        <dbReference type="SAM" id="MobiDB-lite"/>
    </source>
</evidence>
<feature type="region of interest" description="Disordered" evidence="2">
    <location>
        <begin position="231"/>
        <end position="295"/>
    </location>
</feature>
<evidence type="ECO:0000256" key="3">
    <source>
        <dbReference type="SAM" id="Phobius"/>
    </source>
</evidence>
<feature type="compositionally biased region" description="Basic and acidic residues" evidence="2">
    <location>
        <begin position="1025"/>
        <end position="1036"/>
    </location>
</feature>
<feature type="compositionally biased region" description="Basic and acidic residues" evidence="2">
    <location>
        <begin position="1199"/>
        <end position="1216"/>
    </location>
</feature>
<feature type="region of interest" description="Disordered" evidence="2">
    <location>
        <begin position="1197"/>
        <end position="1216"/>
    </location>
</feature>
<dbReference type="Gene3D" id="2.60.40.2700">
    <property type="match status" value="1"/>
</dbReference>
<dbReference type="PANTHER" id="PTHR31149">
    <property type="entry name" value="EXPRESSED PROTEIN"/>
    <property type="match status" value="1"/>
</dbReference>
<dbReference type="EnsemblPlants" id="EMT32302">
    <property type="protein sequence ID" value="EMT32302"/>
    <property type="gene ID" value="F775_03680"/>
</dbReference>
<dbReference type="AlphaFoldDB" id="M8CX89"/>
<dbReference type="PANTHER" id="PTHR31149:SF10">
    <property type="entry name" value="OS05G0100900 PROTEIN"/>
    <property type="match status" value="1"/>
</dbReference>
<dbReference type="GO" id="GO:0005886">
    <property type="term" value="C:plasma membrane"/>
    <property type="evidence" value="ECO:0007669"/>
    <property type="project" value="TreeGrafter"/>
</dbReference>
<feature type="domain" description="DUF7046" evidence="4">
    <location>
        <begin position="844"/>
        <end position="906"/>
    </location>
</feature>
<dbReference type="FunFam" id="2.60.40.2700:FF:000001">
    <property type="entry name" value="Transmembrane protein"/>
    <property type="match status" value="1"/>
</dbReference>
<keyword evidence="3" id="KW-1133">Transmembrane helix</keyword>
<keyword evidence="1" id="KW-0175">Coiled coil</keyword>
<dbReference type="InterPro" id="IPR056284">
    <property type="entry name" value="AIR9-like_A9"/>
</dbReference>
<dbReference type="Pfam" id="PF23080">
    <property type="entry name" value="DUF7046"/>
    <property type="match status" value="1"/>
</dbReference>
<sequence>METQRRRPVQRQPTGCVRTEKLRRVHREATGLDGIAETRPGVPQNEGNDLVFDRLRSERDPVHWEGSGVPPNGGNGLVFECLQSKQGPVDREGCGVPQNGGNGLLFDLLRSKRGRVHQEGHHRRWVQENFNCITITRKMIVIPGSSGQWRTARPPRVSFASHAAPPSRPHRHVRRGRPRGRPAADQDSDDAAGTSNLFQVMRAVEDAEATIRHQLEENSRLKEELMRKTRELDRIRSEATNQTSSGGLLDQDRAVEPYRDSVGNKTAEDQRLLGTSSSPPSSQGTLPGHQNGAAERGEQTLHDAVMKQQYLDSDQPGRVSRKPSGEHIAAEAGVRSHFSTPSSRSLSPTRNRKEGEYDSRLTLAGQGMEMSSNVIWKQDLLVKVKEHEEEIAHLRRHLADYSVKEAKILNEKHVLEKRIAYMRMAFDQQQQDLVDAASKALSYRQDIIEENIRLTYALQAAHQERSTFVSSLLPILSEYNLQPSVHDAQSIVGNLKVLFMHLQEKLIISEEKLKESQYQITPWRAESSNNTSGPAQSPPPGNALVASVRLHTALSFTLWMHGYSSNFPRFQNQPSLDIVPQQAYSHVQSPISSPVRARRDWDLLANDNRQVVPAEAAATNTEHGNAGRASPPNSNQITKDASTQGTERDSRAVRFNLESEDQNPSFTDLVRSDVSENLEGAETQASPSSASGPDDGNLPYPYLPTVLEEPSTSFSEVAEDDPLPAIDGLRITGEAFPGKELQASGYSINGTTSCNFEWVRHLEDGSVNYIEGAKQPTYLVTADDVDSLLAIEVQPLDDRKRKGEIVKVYANEQRKITCDPEMKELIKKILSAGHVSYEVLLPVRFIDMWEPAVLAIKREGYSIKCNGQRGVVITEKFQQATAINIPYGHPTEFSIQSADGAEYNLKPGENSPPSRRVKEERRASSSSRFICIVSIYLSIYLSIICQFAFLCKGRNKYRSLTDGYRILLATYKLCTASSCQQFPVIYTAAAHPTRILVCAFSLARLLNFSPSIFASSPMAPSVSQHAEEKVPLRNDDLAPSSDEEDPYAPPDLVASDPPTEEWFWSQFDLALWKTLPPAEKARRVAIMKTDEKKREEEEAAKAARKVEELELWREARWHAQEVDEDGRFNAKRARGALRLLVTWRWADRIEKATDEELTYASSTMARAEAYARREAADAHVAECEAEEEAISLRAGKPVRTREPVARRKERALKRDY</sequence>
<feature type="coiled-coil region" evidence="1">
    <location>
        <begin position="377"/>
        <end position="404"/>
    </location>
</feature>
<feature type="region of interest" description="Disordered" evidence="2">
    <location>
        <begin position="678"/>
        <end position="702"/>
    </location>
</feature>
<feature type="region of interest" description="Disordered" evidence="2">
    <location>
        <begin position="1024"/>
        <end position="1052"/>
    </location>
</feature>
<keyword evidence="3" id="KW-0812">Transmembrane</keyword>
<feature type="region of interest" description="Disordered" evidence="2">
    <location>
        <begin position="146"/>
        <end position="192"/>
    </location>
</feature>
<feature type="compositionally biased region" description="Low complexity" evidence="2">
    <location>
        <begin position="335"/>
        <end position="349"/>
    </location>
</feature>